<dbReference type="EC" id="2.1.2.11" evidence="7"/>
<evidence type="ECO:0000256" key="6">
    <source>
        <dbReference type="ARBA" id="ARBA00056497"/>
    </source>
</evidence>
<dbReference type="InterPro" id="IPR003700">
    <property type="entry name" value="Pantoate_hydroxy_MeTrfase"/>
</dbReference>
<gene>
    <name evidence="7" type="primary">panB</name>
    <name evidence="11" type="ORF">BXT86_05490</name>
</gene>
<evidence type="ECO:0000256" key="7">
    <source>
        <dbReference type="HAMAP-Rule" id="MF_00156"/>
    </source>
</evidence>
<dbReference type="HAMAP" id="MF_00156">
    <property type="entry name" value="PanB"/>
    <property type="match status" value="1"/>
</dbReference>
<dbReference type="AlphaFoldDB" id="A0A1V4QE46"/>
<evidence type="ECO:0000313" key="11">
    <source>
        <dbReference type="EMBL" id="OPX17628.1"/>
    </source>
</evidence>
<dbReference type="GO" id="GO:0032259">
    <property type="term" value="P:methylation"/>
    <property type="evidence" value="ECO:0007669"/>
    <property type="project" value="UniProtKB-KW"/>
</dbReference>
<organism evidence="11 12">
    <name type="scientific">candidate division WOR-3 bacterium 4484_100</name>
    <dbReference type="NCBI Taxonomy" id="1936077"/>
    <lineage>
        <taxon>Bacteria</taxon>
        <taxon>Bacteria division WOR-3</taxon>
    </lineage>
</organism>
<dbReference type="GO" id="GO:0015940">
    <property type="term" value="P:pantothenate biosynthetic process"/>
    <property type="evidence" value="ECO:0007669"/>
    <property type="project" value="UniProtKB-UniRule"/>
</dbReference>
<comment type="subunit">
    <text evidence="3 7">Homodecamer; pentamer of dimers.</text>
</comment>
<evidence type="ECO:0000256" key="3">
    <source>
        <dbReference type="ARBA" id="ARBA00011424"/>
    </source>
</evidence>
<dbReference type="SUPFAM" id="SSF51621">
    <property type="entry name" value="Phosphoenolpyruvate/pyruvate domain"/>
    <property type="match status" value="1"/>
</dbReference>
<dbReference type="InterPro" id="IPR040442">
    <property type="entry name" value="Pyrv_kinase-like_dom_sf"/>
</dbReference>
<proteinExistence type="inferred from homology"/>
<dbReference type="InterPro" id="IPR015813">
    <property type="entry name" value="Pyrv/PenolPyrv_kinase-like_dom"/>
</dbReference>
<dbReference type="EMBL" id="MUKB01000098">
    <property type="protein sequence ID" value="OPX17628.1"/>
    <property type="molecule type" value="Genomic_DNA"/>
</dbReference>
<keyword evidence="7 10" id="KW-0479">Metal-binding</keyword>
<comment type="cofactor">
    <cofactor evidence="7 10">
        <name>Mg(2+)</name>
        <dbReference type="ChEBI" id="CHEBI:18420"/>
    </cofactor>
    <text evidence="7 10">Binds 1 Mg(2+) ion per subunit.</text>
</comment>
<dbReference type="UniPathway" id="UPA00028">
    <property type="reaction ID" value="UER00003"/>
</dbReference>
<comment type="caution">
    <text evidence="11">The sequence shown here is derived from an EMBL/GenBank/DDBJ whole genome shotgun (WGS) entry which is preliminary data.</text>
</comment>
<evidence type="ECO:0000256" key="8">
    <source>
        <dbReference type="PIRSR" id="PIRSR000388-1"/>
    </source>
</evidence>
<feature type="binding site" evidence="7 10">
    <location>
        <position position="112"/>
    </location>
    <ligand>
        <name>Mg(2+)</name>
        <dbReference type="ChEBI" id="CHEBI:18420"/>
    </ligand>
</feature>
<dbReference type="PIRSF" id="PIRSF000388">
    <property type="entry name" value="Pantoate_hydroxy_MeTrfase"/>
    <property type="match status" value="1"/>
</dbReference>
<dbReference type="GO" id="GO:0008168">
    <property type="term" value="F:methyltransferase activity"/>
    <property type="evidence" value="ECO:0007669"/>
    <property type="project" value="UniProtKB-KW"/>
</dbReference>
<accession>A0A1V4QE46</accession>
<dbReference type="Proteomes" id="UP000191663">
    <property type="component" value="Unassembled WGS sequence"/>
</dbReference>
<evidence type="ECO:0000256" key="4">
    <source>
        <dbReference type="ARBA" id="ARBA00022655"/>
    </source>
</evidence>
<dbReference type="GO" id="GO:0000287">
    <property type="term" value="F:magnesium ion binding"/>
    <property type="evidence" value="ECO:0007669"/>
    <property type="project" value="TreeGrafter"/>
</dbReference>
<protein>
    <recommendedName>
        <fullName evidence="7">3-methyl-2-oxobutanoate hydroxymethyltransferase</fullName>
        <ecNumber evidence="7">2.1.2.11</ecNumber>
    </recommendedName>
    <alternativeName>
        <fullName evidence="7">Ketopantoate hydroxymethyltransferase</fullName>
        <shortName evidence="7">KPHMT</shortName>
    </alternativeName>
</protein>
<feature type="binding site" evidence="7 9">
    <location>
        <position position="110"/>
    </location>
    <ligand>
        <name>3-methyl-2-oxobutanoate</name>
        <dbReference type="ChEBI" id="CHEBI:11851"/>
    </ligand>
</feature>
<comment type="subcellular location">
    <subcellularLocation>
        <location evidence="7">Cytoplasm</location>
    </subcellularLocation>
</comment>
<reference evidence="12" key="1">
    <citation type="submission" date="2017-01" db="EMBL/GenBank/DDBJ databases">
        <title>Novel pathways for hydrocarbon cycling and metabolic interdependencies in hydrothermal sediment communities.</title>
        <authorList>
            <person name="Dombrowski N."/>
            <person name="Seitz K."/>
            <person name="Teske A."/>
            <person name="Baker B."/>
        </authorList>
    </citation>
    <scope>NUCLEOTIDE SEQUENCE [LARGE SCALE GENOMIC DNA]</scope>
</reference>
<dbReference type="FunFam" id="3.20.20.60:FF:000003">
    <property type="entry name" value="3-methyl-2-oxobutanoate hydroxymethyltransferase"/>
    <property type="match status" value="1"/>
</dbReference>
<evidence type="ECO:0000256" key="1">
    <source>
        <dbReference type="ARBA" id="ARBA00005033"/>
    </source>
</evidence>
<dbReference type="Pfam" id="PF02548">
    <property type="entry name" value="Pantoate_transf"/>
    <property type="match status" value="1"/>
</dbReference>
<feature type="binding site" evidence="7 9">
    <location>
        <begin position="42"/>
        <end position="43"/>
    </location>
    <ligand>
        <name>3-methyl-2-oxobutanoate</name>
        <dbReference type="ChEBI" id="CHEBI:11851"/>
    </ligand>
</feature>
<feature type="active site" description="Proton acceptor" evidence="7 8">
    <location>
        <position position="179"/>
    </location>
</feature>
<evidence type="ECO:0000256" key="9">
    <source>
        <dbReference type="PIRSR" id="PIRSR000388-2"/>
    </source>
</evidence>
<keyword evidence="5 7" id="KW-0808">Transferase</keyword>
<keyword evidence="4 7" id="KW-0566">Pantothenate biosynthesis</keyword>
<keyword evidence="11" id="KW-0489">Methyltransferase</keyword>
<feature type="binding site" evidence="7 10">
    <location>
        <position position="81"/>
    </location>
    <ligand>
        <name>Mg(2+)</name>
        <dbReference type="ChEBI" id="CHEBI:18420"/>
    </ligand>
</feature>
<keyword evidence="7" id="KW-0963">Cytoplasm</keyword>
<evidence type="ECO:0000256" key="10">
    <source>
        <dbReference type="PIRSR" id="PIRSR000388-3"/>
    </source>
</evidence>
<dbReference type="CDD" id="cd06557">
    <property type="entry name" value="KPHMT-like"/>
    <property type="match status" value="1"/>
</dbReference>
<sequence length="262" mass="28929">MVTINKIKSMKQKEKIVCLTAYDYLFAKLLDESGIDIILVGDSAANVFAGEETTLPITMTEMLYHTRVVARAAQHSLVIADMPFLSYQVSMNQAVYNAGRFLKVGAKGVKVEGAEPLVPTIQRLVELGIPVMGHLGLTPQSVHKFGGYKLQGRDEKSAQKMIKDAKLLESSGCFAVVLEKIPSSLAKEITSELKIPTIGIGAGPYCDGQILVLHDILGLFEEFQPKFVKRYAQLAPEIRQAVLQYKDEVKKGIFPDQKHSYD</sequence>
<evidence type="ECO:0000256" key="2">
    <source>
        <dbReference type="ARBA" id="ARBA00008676"/>
    </source>
</evidence>
<feature type="binding site" evidence="7 9">
    <location>
        <position position="81"/>
    </location>
    <ligand>
        <name>3-methyl-2-oxobutanoate</name>
        <dbReference type="ChEBI" id="CHEBI:11851"/>
    </ligand>
</feature>
<evidence type="ECO:0000256" key="5">
    <source>
        <dbReference type="ARBA" id="ARBA00022679"/>
    </source>
</evidence>
<name>A0A1V4QE46_UNCW3</name>
<dbReference type="Gene3D" id="3.20.20.60">
    <property type="entry name" value="Phosphoenolpyruvate-binding domains"/>
    <property type="match status" value="1"/>
</dbReference>
<dbReference type="NCBIfam" id="TIGR00222">
    <property type="entry name" value="panB"/>
    <property type="match status" value="1"/>
</dbReference>
<comment type="similarity">
    <text evidence="2 7">Belongs to the PanB family.</text>
</comment>
<dbReference type="GO" id="GO:0003864">
    <property type="term" value="F:3-methyl-2-oxobutanoate hydroxymethyltransferase activity"/>
    <property type="evidence" value="ECO:0007669"/>
    <property type="project" value="UniProtKB-UniRule"/>
</dbReference>
<dbReference type="NCBIfam" id="NF001452">
    <property type="entry name" value="PRK00311.1"/>
    <property type="match status" value="1"/>
</dbReference>
<evidence type="ECO:0000313" key="12">
    <source>
        <dbReference type="Proteomes" id="UP000191663"/>
    </source>
</evidence>
<keyword evidence="7 10" id="KW-0460">Magnesium</keyword>
<feature type="binding site" evidence="7 10">
    <location>
        <position position="42"/>
    </location>
    <ligand>
        <name>Mg(2+)</name>
        <dbReference type="ChEBI" id="CHEBI:18420"/>
    </ligand>
</feature>
<dbReference type="GO" id="GO:0005737">
    <property type="term" value="C:cytoplasm"/>
    <property type="evidence" value="ECO:0007669"/>
    <property type="project" value="UniProtKB-SubCell"/>
</dbReference>
<comment type="catalytic activity">
    <reaction evidence="7">
        <text>(6R)-5,10-methylene-5,6,7,8-tetrahydrofolate + 3-methyl-2-oxobutanoate + H2O = 2-dehydropantoate + (6S)-5,6,7,8-tetrahydrofolate</text>
        <dbReference type="Rhea" id="RHEA:11824"/>
        <dbReference type="ChEBI" id="CHEBI:11561"/>
        <dbReference type="ChEBI" id="CHEBI:11851"/>
        <dbReference type="ChEBI" id="CHEBI:15377"/>
        <dbReference type="ChEBI" id="CHEBI:15636"/>
        <dbReference type="ChEBI" id="CHEBI:57453"/>
        <dbReference type="EC" id="2.1.2.11"/>
    </reaction>
</comment>
<comment type="function">
    <text evidence="6 7">Catalyzes the reversible reaction in which hydroxymethyl group from 5,10-methylenetetrahydrofolate is transferred onto alpha-ketoisovalerate to form ketopantoate.</text>
</comment>
<comment type="pathway">
    <text evidence="1 7">Cofactor biosynthesis; (R)-pantothenate biosynthesis; (R)-pantoate from 3-methyl-2-oxobutanoate: step 1/2.</text>
</comment>
<dbReference type="PANTHER" id="PTHR20881">
    <property type="entry name" value="3-METHYL-2-OXOBUTANOATE HYDROXYMETHYLTRANSFERASE"/>
    <property type="match status" value="1"/>
</dbReference>
<dbReference type="PANTHER" id="PTHR20881:SF0">
    <property type="entry name" value="3-METHYL-2-OXOBUTANOATE HYDROXYMETHYLTRANSFERASE"/>
    <property type="match status" value="1"/>
</dbReference>